<protein>
    <submittedName>
        <fullName evidence="1">Uncharacterized protein</fullName>
    </submittedName>
</protein>
<keyword evidence="2" id="KW-1185">Reference proteome</keyword>
<sequence>MSTTRLQLTLVSDFQLVYALFCGGDLVNINLFAEIRYTIYTFSLRCNLQKNFVVLAFGTQENRTPENIIGPG</sequence>
<gene>
    <name evidence="1" type="ORF">D5086_006581</name>
</gene>
<reference evidence="1 2" key="1">
    <citation type="journal article" date="2024" name="Plant Biotechnol. J.">
        <title>Genome and CRISPR/Cas9 system of a widespread forest tree (Populus alba) in the world.</title>
        <authorList>
            <person name="Liu Y.J."/>
            <person name="Jiang P.F."/>
            <person name="Han X.M."/>
            <person name="Li X.Y."/>
            <person name="Wang H.M."/>
            <person name="Wang Y.J."/>
            <person name="Wang X.X."/>
            <person name="Zeng Q.Y."/>
        </authorList>
    </citation>
    <scope>NUCLEOTIDE SEQUENCE [LARGE SCALE GENOMIC DNA]</scope>
    <source>
        <strain evidence="2">cv. PAL-ZL1</strain>
    </source>
</reference>
<evidence type="ECO:0000313" key="1">
    <source>
        <dbReference type="EMBL" id="KAL3598663.1"/>
    </source>
</evidence>
<accession>A0ACC4CL42</accession>
<proteinExistence type="predicted"/>
<name>A0ACC4CL42_POPAL</name>
<organism evidence="1 2">
    <name type="scientific">Populus alba</name>
    <name type="common">White poplar</name>
    <dbReference type="NCBI Taxonomy" id="43335"/>
    <lineage>
        <taxon>Eukaryota</taxon>
        <taxon>Viridiplantae</taxon>
        <taxon>Streptophyta</taxon>
        <taxon>Embryophyta</taxon>
        <taxon>Tracheophyta</taxon>
        <taxon>Spermatophyta</taxon>
        <taxon>Magnoliopsida</taxon>
        <taxon>eudicotyledons</taxon>
        <taxon>Gunneridae</taxon>
        <taxon>Pentapetalae</taxon>
        <taxon>rosids</taxon>
        <taxon>fabids</taxon>
        <taxon>Malpighiales</taxon>
        <taxon>Salicaceae</taxon>
        <taxon>Saliceae</taxon>
        <taxon>Populus</taxon>
    </lineage>
</organism>
<dbReference type="EMBL" id="RCHU02000003">
    <property type="protein sequence ID" value="KAL3598663.1"/>
    <property type="molecule type" value="Genomic_DNA"/>
</dbReference>
<evidence type="ECO:0000313" key="2">
    <source>
        <dbReference type="Proteomes" id="UP000309997"/>
    </source>
</evidence>
<comment type="caution">
    <text evidence="1">The sequence shown here is derived from an EMBL/GenBank/DDBJ whole genome shotgun (WGS) entry which is preliminary data.</text>
</comment>
<dbReference type="Proteomes" id="UP000309997">
    <property type="component" value="Unassembled WGS sequence"/>
</dbReference>